<dbReference type="GO" id="GO:0004586">
    <property type="term" value="F:ornithine decarboxylase activity"/>
    <property type="evidence" value="ECO:0007669"/>
    <property type="project" value="UniProtKB-EC"/>
</dbReference>
<dbReference type="FunFam" id="3.20.20.10:FF:000005">
    <property type="entry name" value="Ornithine decarboxylase"/>
    <property type="match status" value="1"/>
</dbReference>
<feature type="domain" description="Orn/DAP/Arg decarboxylase 2 C-terminal" evidence="12">
    <location>
        <begin position="427"/>
        <end position="529"/>
    </location>
</feature>
<dbReference type="Gene3D" id="2.40.37.10">
    <property type="entry name" value="Lyase, Ornithine Decarboxylase, Chain A, domain 1"/>
    <property type="match status" value="1"/>
</dbReference>
<proteinExistence type="inferred from homology"/>
<evidence type="ECO:0000256" key="9">
    <source>
        <dbReference type="PIRSR" id="PIRSR600183-50"/>
    </source>
</evidence>
<evidence type="ECO:0000256" key="6">
    <source>
        <dbReference type="ARBA" id="ARBA00034138"/>
    </source>
</evidence>
<comment type="subunit">
    <text evidence="7">Homodimer. Only the dimer is catalytically active, as the active sites are constructed of residues from both monomers.</text>
</comment>
<dbReference type="InterPro" id="IPR029066">
    <property type="entry name" value="PLP-binding_barrel"/>
</dbReference>
<reference evidence="14 15" key="1">
    <citation type="submission" date="2020-08" db="EMBL/GenBank/DDBJ databases">
        <authorList>
            <person name="Newling K."/>
            <person name="Davey J."/>
            <person name="Forrester S."/>
        </authorList>
    </citation>
    <scope>NUCLEOTIDE SEQUENCE [LARGE SCALE GENOMIC DNA]</scope>
    <source>
        <strain evidence="15">Crithidia deanei Carvalho (ATCC PRA-265)</strain>
    </source>
</reference>
<dbReference type="Pfam" id="PF02784">
    <property type="entry name" value="Orn_Arg_deC_N"/>
    <property type="match status" value="1"/>
</dbReference>
<keyword evidence="3 9" id="KW-0663">Pyridoxal phosphate</keyword>
<comment type="catalytic activity">
    <reaction evidence="8">
        <text>L-ornithine + H(+) = putrescine + CO2</text>
        <dbReference type="Rhea" id="RHEA:22964"/>
        <dbReference type="ChEBI" id="CHEBI:15378"/>
        <dbReference type="ChEBI" id="CHEBI:16526"/>
        <dbReference type="ChEBI" id="CHEBI:46911"/>
        <dbReference type="ChEBI" id="CHEBI:326268"/>
        <dbReference type="EC" id="4.1.1.17"/>
    </reaction>
</comment>
<evidence type="ECO:0000313" key="15">
    <source>
        <dbReference type="Proteomes" id="UP000515908"/>
    </source>
</evidence>
<feature type="modified residue" description="N6-(pyridoxal phosphate)lysine" evidence="9">
    <location>
        <position position="117"/>
    </location>
</feature>
<dbReference type="InterPro" id="IPR000183">
    <property type="entry name" value="Orn/DAP/Arg_de-COase"/>
</dbReference>
<dbReference type="PROSITE" id="PS00879">
    <property type="entry name" value="ODR_DC_2_2"/>
    <property type="match status" value="1"/>
</dbReference>
<evidence type="ECO:0000256" key="4">
    <source>
        <dbReference type="ARBA" id="ARBA00023239"/>
    </source>
</evidence>
<dbReference type="PANTHER" id="PTHR11482">
    <property type="entry name" value="ARGININE/DIAMINOPIMELATE/ORNITHINE DECARBOXYLASE"/>
    <property type="match status" value="1"/>
</dbReference>
<evidence type="ECO:0000256" key="2">
    <source>
        <dbReference type="ARBA" id="ARBA00008872"/>
    </source>
</evidence>
<protein>
    <recommendedName>
        <fullName evidence="6">ornithine decarboxylase</fullName>
        <ecNumber evidence="6">4.1.1.17</ecNumber>
    </recommendedName>
</protein>
<dbReference type="InterPro" id="IPR022643">
    <property type="entry name" value="De-COase2_C"/>
</dbReference>
<gene>
    <name evidence="14" type="ORF">ADEAN_000183500</name>
</gene>
<dbReference type="PRINTS" id="PR01182">
    <property type="entry name" value="ORNDCRBXLASE"/>
</dbReference>
<sequence length="557" mass="62192">MALLYIYQGPQEETTPLPDESFTRSVVDSFASEDAAYHGNKPPLFSDNEEEEDTPEERNFSANNKSTNVKRTRHHKTDYIPIEKHDPFYLIDVGNLVRRMSLWRQYFPHVRPFFAVKCNPNPIFIHLLFALGAGFDCASKEEVNLVLNTINHNEAWSQAVRDDTDYKAFKRLRLSPEEDIVFANPCKQVGDILFAKEKRVNFFTFDNEEELRKIAKCYPDAKLIIRIKTNDQNAVCAFSTKFGSTVHSNQAHNRNTAKTLLLLAKELGLEIYGVSFHVGSGNGDVQAYVSALHDAHAVFAMAAEIGFNLTVLDIGGGYPGLSEGGDRVLAAIAAAMNPVLEELFIKEGVHVLSEPGRFFTASTHALAVNVFASRTIPLAERENKAVVEKLRASDVPESVLRRLGVMGEYKNGKKADESTPAVPVLEEHQFYLNDGLYNSFNCILFDHAAPRLFVLPSDERWSLPAEPPVENDPTREEEEGETAPVTQRPAPLQLTTLFGPTCDSMDCILKQSLFPPLHIGDWLLAPDMGSYTVAAGCAFNGFATRRREYICSLDLDL</sequence>
<comment type="similarity">
    <text evidence="2 10">Belongs to the Orn/Lys/Arg decarboxylase class-II family.</text>
</comment>
<dbReference type="PRINTS" id="PR01179">
    <property type="entry name" value="ODADCRBXLASE"/>
</dbReference>
<comment type="cofactor">
    <cofactor evidence="1 9">
        <name>pyridoxal 5'-phosphate</name>
        <dbReference type="ChEBI" id="CHEBI:597326"/>
    </cofactor>
</comment>
<dbReference type="VEuPathDB" id="TriTrypDB:ADEAN_000183500"/>
<dbReference type="CDD" id="cd00622">
    <property type="entry name" value="PLPDE_III_ODC"/>
    <property type="match status" value="1"/>
</dbReference>
<dbReference type="InterPro" id="IPR009006">
    <property type="entry name" value="Ala_racemase/Decarboxylase_C"/>
</dbReference>
<keyword evidence="15" id="KW-1185">Reference proteome</keyword>
<dbReference type="AlphaFoldDB" id="A0A7G2C464"/>
<dbReference type="PANTHER" id="PTHR11482:SF6">
    <property type="entry name" value="ORNITHINE DECARBOXYLASE 1-RELATED"/>
    <property type="match status" value="1"/>
</dbReference>
<dbReference type="Proteomes" id="UP000515908">
    <property type="component" value="Chromosome 03"/>
</dbReference>
<evidence type="ECO:0000259" key="13">
    <source>
        <dbReference type="Pfam" id="PF02784"/>
    </source>
</evidence>
<organism evidence="14 15">
    <name type="scientific">Angomonas deanei</name>
    <dbReference type="NCBI Taxonomy" id="59799"/>
    <lineage>
        <taxon>Eukaryota</taxon>
        <taxon>Discoba</taxon>
        <taxon>Euglenozoa</taxon>
        <taxon>Kinetoplastea</taxon>
        <taxon>Metakinetoplastina</taxon>
        <taxon>Trypanosomatida</taxon>
        <taxon>Trypanosomatidae</taxon>
        <taxon>Strigomonadinae</taxon>
        <taxon>Angomonas</taxon>
    </lineage>
</organism>
<dbReference type="GO" id="GO:0005737">
    <property type="term" value="C:cytoplasm"/>
    <property type="evidence" value="ECO:0007669"/>
    <property type="project" value="TreeGrafter"/>
</dbReference>
<keyword evidence="4" id="KW-0456">Lyase</keyword>
<dbReference type="PROSITE" id="PS00878">
    <property type="entry name" value="ODR_DC_2_1"/>
    <property type="match status" value="1"/>
</dbReference>
<evidence type="ECO:0000256" key="1">
    <source>
        <dbReference type="ARBA" id="ARBA00001933"/>
    </source>
</evidence>
<evidence type="ECO:0000259" key="12">
    <source>
        <dbReference type="Pfam" id="PF00278"/>
    </source>
</evidence>
<dbReference type="SUPFAM" id="SSF50621">
    <property type="entry name" value="Alanine racemase C-terminal domain-like"/>
    <property type="match status" value="1"/>
</dbReference>
<evidence type="ECO:0000256" key="3">
    <source>
        <dbReference type="ARBA" id="ARBA00022898"/>
    </source>
</evidence>
<accession>A0A7G2C464</accession>
<feature type="domain" description="Orn/DAP/Arg decarboxylase 2 N-terminal" evidence="13">
    <location>
        <begin position="94"/>
        <end position="361"/>
    </location>
</feature>
<feature type="region of interest" description="Disordered" evidence="11">
    <location>
        <begin position="464"/>
        <end position="486"/>
    </location>
</feature>
<evidence type="ECO:0000256" key="11">
    <source>
        <dbReference type="SAM" id="MobiDB-lite"/>
    </source>
</evidence>
<comment type="pathway">
    <text evidence="5">Amine and polyamine biosynthesis; putrescine biosynthesis via L-ornithine pathway; putrescine from L-ornithine: step 1/1.</text>
</comment>
<dbReference type="EC" id="4.1.1.17" evidence="6"/>
<evidence type="ECO:0000256" key="8">
    <source>
        <dbReference type="ARBA" id="ARBA00049127"/>
    </source>
</evidence>
<evidence type="ECO:0000256" key="5">
    <source>
        <dbReference type="ARBA" id="ARBA00034115"/>
    </source>
</evidence>
<dbReference type="Gene3D" id="3.20.20.10">
    <property type="entry name" value="Alanine racemase"/>
    <property type="match status" value="1"/>
</dbReference>
<feature type="active site" description="Proton donor" evidence="9">
    <location>
        <position position="502"/>
    </location>
</feature>
<evidence type="ECO:0000313" key="14">
    <source>
        <dbReference type="EMBL" id="CAD2214389.1"/>
    </source>
</evidence>
<dbReference type="EMBL" id="LR877147">
    <property type="protein sequence ID" value="CAD2214389.1"/>
    <property type="molecule type" value="Genomic_DNA"/>
</dbReference>
<dbReference type="InterPro" id="IPR022657">
    <property type="entry name" value="De-COase2_CS"/>
</dbReference>
<name>A0A7G2C464_9TRYP</name>
<evidence type="ECO:0000256" key="10">
    <source>
        <dbReference type="RuleBase" id="RU003737"/>
    </source>
</evidence>
<dbReference type="SUPFAM" id="SSF51419">
    <property type="entry name" value="PLP-binding barrel"/>
    <property type="match status" value="1"/>
</dbReference>
<dbReference type="InterPro" id="IPR022644">
    <property type="entry name" value="De-COase2_N"/>
</dbReference>
<dbReference type="InterPro" id="IPR002433">
    <property type="entry name" value="Orn_de-COase"/>
</dbReference>
<feature type="region of interest" description="Disordered" evidence="11">
    <location>
        <begin position="35"/>
        <end position="68"/>
    </location>
</feature>
<dbReference type="Pfam" id="PF00278">
    <property type="entry name" value="Orn_DAP_Arg_deC"/>
    <property type="match status" value="1"/>
</dbReference>
<dbReference type="InterPro" id="IPR022653">
    <property type="entry name" value="De-COase2_pyr-phos_BS"/>
</dbReference>
<dbReference type="GO" id="GO:0033387">
    <property type="term" value="P:putrescine biosynthetic process from arginine, via ornithine"/>
    <property type="evidence" value="ECO:0007669"/>
    <property type="project" value="TreeGrafter"/>
</dbReference>
<evidence type="ECO:0000256" key="7">
    <source>
        <dbReference type="ARBA" id="ARBA00046672"/>
    </source>
</evidence>